<reference evidence="2 3" key="1">
    <citation type="submission" date="2020-08" db="EMBL/GenBank/DDBJ databases">
        <title>Sequencing the genomes of 1000 actinobacteria strains.</title>
        <authorList>
            <person name="Klenk H.-P."/>
        </authorList>
    </citation>
    <scope>NUCLEOTIDE SEQUENCE [LARGE SCALE GENOMIC DNA]</scope>
    <source>
        <strain evidence="2 3">DSM 45784</strain>
    </source>
</reference>
<keyword evidence="3" id="KW-1185">Reference proteome</keyword>
<dbReference type="Proteomes" id="UP000542210">
    <property type="component" value="Unassembled WGS sequence"/>
</dbReference>
<name>A0A7W7D3R9_9ACTN</name>
<proteinExistence type="predicted"/>
<comment type="caution">
    <text evidence="2">The sequence shown here is derived from an EMBL/GenBank/DDBJ whole genome shotgun (WGS) entry which is preliminary data.</text>
</comment>
<accession>A0A7W7D3R9</accession>
<sequence length="36" mass="3847">MTATPTPDHAMTAVHLVPPPDHAMTAVPASLRRVTR</sequence>
<gene>
    <name evidence="2" type="ORF">BJ982_000354</name>
</gene>
<dbReference type="AlphaFoldDB" id="A0A7W7D3R9"/>
<organism evidence="2 3">
    <name type="scientific">Sphaerisporangium siamense</name>
    <dbReference type="NCBI Taxonomy" id="795645"/>
    <lineage>
        <taxon>Bacteria</taxon>
        <taxon>Bacillati</taxon>
        <taxon>Actinomycetota</taxon>
        <taxon>Actinomycetes</taxon>
        <taxon>Streptosporangiales</taxon>
        <taxon>Streptosporangiaceae</taxon>
        <taxon>Sphaerisporangium</taxon>
    </lineage>
</organism>
<evidence type="ECO:0000313" key="2">
    <source>
        <dbReference type="EMBL" id="MBB4698810.1"/>
    </source>
</evidence>
<evidence type="ECO:0000256" key="1">
    <source>
        <dbReference type="SAM" id="MobiDB-lite"/>
    </source>
</evidence>
<protein>
    <submittedName>
        <fullName evidence="2">Uncharacterized protein</fullName>
    </submittedName>
</protein>
<feature type="region of interest" description="Disordered" evidence="1">
    <location>
        <begin position="1"/>
        <end position="21"/>
    </location>
</feature>
<evidence type="ECO:0000313" key="3">
    <source>
        <dbReference type="Proteomes" id="UP000542210"/>
    </source>
</evidence>
<dbReference type="EMBL" id="JACHND010000001">
    <property type="protein sequence ID" value="MBB4698810.1"/>
    <property type="molecule type" value="Genomic_DNA"/>
</dbReference>